<proteinExistence type="predicted"/>
<evidence type="ECO:0000313" key="4">
    <source>
        <dbReference type="Proteomes" id="UP001162030"/>
    </source>
</evidence>
<dbReference type="Proteomes" id="UP001162030">
    <property type="component" value="Chromosome"/>
</dbReference>
<feature type="region of interest" description="Disordered" evidence="1">
    <location>
        <begin position="61"/>
        <end position="103"/>
    </location>
</feature>
<reference evidence="3 4" key="1">
    <citation type="submission" date="2023-03" db="EMBL/GenBank/DDBJ databases">
        <authorList>
            <person name="Pearce D."/>
        </authorList>
    </citation>
    <scope>NUCLEOTIDE SEQUENCE [LARGE SCALE GENOMIC DNA]</scope>
    <source>
        <strain evidence="3">Msz</strain>
    </source>
</reference>
<feature type="compositionally biased region" description="Low complexity" evidence="1">
    <location>
        <begin position="79"/>
        <end position="90"/>
    </location>
</feature>
<gene>
    <name evidence="3" type="ORF">MSZNOR_3177</name>
</gene>
<protein>
    <submittedName>
        <fullName evidence="3">Uncharacterized protein</fullName>
    </submittedName>
</protein>
<feature type="signal peptide" evidence="2">
    <location>
        <begin position="1"/>
        <end position="18"/>
    </location>
</feature>
<evidence type="ECO:0000313" key="3">
    <source>
        <dbReference type="EMBL" id="CAI8887543.1"/>
    </source>
</evidence>
<name>A0ABM9I4T7_9GAMM</name>
<feature type="chain" id="PRO_5045554579" evidence="2">
    <location>
        <begin position="19"/>
        <end position="215"/>
    </location>
</feature>
<organism evidence="3 4">
    <name type="scientific">Methylocaldum szegediense</name>
    <dbReference type="NCBI Taxonomy" id="73780"/>
    <lineage>
        <taxon>Bacteria</taxon>
        <taxon>Pseudomonadati</taxon>
        <taxon>Pseudomonadota</taxon>
        <taxon>Gammaproteobacteria</taxon>
        <taxon>Methylococcales</taxon>
        <taxon>Methylococcaceae</taxon>
        <taxon>Methylocaldum</taxon>
    </lineage>
</organism>
<sequence>MLVNRITAFLFGASLASAITVLLSSHSPTAPIEDKIEHWQARARKAEQELAVLHARLQSEAAQNPTISPPSPVMAPATSSYAPPGSVASPSSPPPPDLDSTSDAIRNEQWDALVSRALEHEVERRLGRKLDPERMERLLGTLRRLRDASVGLGQEPLDPHDPESLRDHLARTLVLVESDRLFREELGIGFSDFLRGLDGDPVEEVHPAKPGESAR</sequence>
<evidence type="ECO:0000256" key="2">
    <source>
        <dbReference type="SAM" id="SignalP"/>
    </source>
</evidence>
<accession>A0ABM9I4T7</accession>
<evidence type="ECO:0000256" key="1">
    <source>
        <dbReference type="SAM" id="MobiDB-lite"/>
    </source>
</evidence>
<keyword evidence="2" id="KW-0732">Signal</keyword>
<keyword evidence="4" id="KW-1185">Reference proteome</keyword>
<dbReference type="EMBL" id="OX458333">
    <property type="protein sequence ID" value="CAI8887543.1"/>
    <property type="molecule type" value="Genomic_DNA"/>
</dbReference>